<dbReference type="GO" id="GO:0004222">
    <property type="term" value="F:metalloendopeptidase activity"/>
    <property type="evidence" value="ECO:0007669"/>
    <property type="project" value="TreeGrafter"/>
</dbReference>
<dbReference type="PANTHER" id="PTHR21666">
    <property type="entry name" value="PEPTIDASE-RELATED"/>
    <property type="match status" value="1"/>
</dbReference>
<dbReference type="Gene3D" id="2.70.70.10">
    <property type="entry name" value="Glucose Permease (Domain IIA)"/>
    <property type="match status" value="1"/>
</dbReference>
<dbReference type="InterPro" id="IPR011055">
    <property type="entry name" value="Dup_hybrid_motif"/>
</dbReference>
<dbReference type="PANTHER" id="PTHR21666:SF270">
    <property type="entry name" value="MUREIN HYDROLASE ACTIVATOR ENVC"/>
    <property type="match status" value="1"/>
</dbReference>
<protein>
    <recommendedName>
        <fullName evidence="1">M23ase beta-sheet core domain-containing protein</fullName>
    </recommendedName>
</protein>
<dbReference type="EMBL" id="MGGW01000003">
    <property type="protein sequence ID" value="OGM55415.1"/>
    <property type="molecule type" value="Genomic_DNA"/>
</dbReference>
<name>A0A1F8AVZ6_9BACT</name>
<organism evidence="2 3">
    <name type="scientific">Candidatus Woesebacteria bacterium RIFCSPHIGHO2_12_FULL_41_24</name>
    <dbReference type="NCBI Taxonomy" id="1802510"/>
    <lineage>
        <taxon>Bacteria</taxon>
        <taxon>Candidatus Woeseibacteriota</taxon>
    </lineage>
</organism>
<reference evidence="2 3" key="1">
    <citation type="journal article" date="2016" name="Nat. Commun.">
        <title>Thousands of microbial genomes shed light on interconnected biogeochemical processes in an aquifer system.</title>
        <authorList>
            <person name="Anantharaman K."/>
            <person name="Brown C.T."/>
            <person name="Hug L.A."/>
            <person name="Sharon I."/>
            <person name="Castelle C.J."/>
            <person name="Probst A.J."/>
            <person name="Thomas B.C."/>
            <person name="Singh A."/>
            <person name="Wilkins M.J."/>
            <person name="Karaoz U."/>
            <person name="Brodie E.L."/>
            <person name="Williams K.H."/>
            <person name="Hubbard S.S."/>
            <person name="Banfield J.F."/>
        </authorList>
    </citation>
    <scope>NUCLEOTIDE SEQUENCE [LARGE SCALE GENOMIC DNA]</scope>
</reference>
<dbReference type="CDD" id="cd12797">
    <property type="entry name" value="M23_peptidase"/>
    <property type="match status" value="1"/>
</dbReference>
<dbReference type="Proteomes" id="UP000178603">
    <property type="component" value="Unassembled WGS sequence"/>
</dbReference>
<feature type="domain" description="M23ase beta-sheet core" evidence="1">
    <location>
        <begin position="123"/>
        <end position="218"/>
    </location>
</feature>
<dbReference type="InterPro" id="IPR016047">
    <property type="entry name" value="M23ase_b-sheet_dom"/>
</dbReference>
<evidence type="ECO:0000259" key="1">
    <source>
        <dbReference type="Pfam" id="PF01551"/>
    </source>
</evidence>
<evidence type="ECO:0000313" key="2">
    <source>
        <dbReference type="EMBL" id="OGM55415.1"/>
    </source>
</evidence>
<evidence type="ECO:0000313" key="3">
    <source>
        <dbReference type="Proteomes" id="UP000178603"/>
    </source>
</evidence>
<proteinExistence type="predicted"/>
<comment type="caution">
    <text evidence="2">The sequence shown here is derived from an EMBL/GenBank/DDBJ whole genome shotgun (WGS) entry which is preliminary data.</text>
</comment>
<dbReference type="InterPro" id="IPR050570">
    <property type="entry name" value="Cell_wall_metabolism_enzyme"/>
</dbReference>
<dbReference type="SUPFAM" id="SSF51261">
    <property type="entry name" value="Duplicated hybrid motif"/>
    <property type="match status" value="1"/>
</dbReference>
<dbReference type="AlphaFoldDB" id="A0A1F8AVZ6"/>
<accession>A0A1F8AVZ6</accession>
<sequence length="223" mass="25092">MLNYSFNLPKYRLILNLKVIKRRKVNVREFPFIPKMKHLRRFRGGNIVSRFFRHIFEHSKINKILGGNLAFALITGSLFTSNTALGSSLEEELYVTSSEPLVTKSGIQYPVETIRITQGYHFFHPGVDLDGITGDVIRPVMTGIVENITYSRIGYGNSVIVNHGNGIISRYAHLSTIKVKEGQEVDLYTQIGEMGSSGRAFGDHLHFEIIENGVPINPTSILK</sequence>
<dbReference type="Pfam" id="PF01551">
    <property type="entry name" value="Peptidase_M23"/>
    <property type="match status" value="1"/>
</dbReference>
<gene>
    <name evidence="2" type="ORF">A3E44_04990</name>
</gene>